<dbReference type="Pfam" id="PF18962">
    <property type="entry name" value="Por_Secre_tail"/>
    <property type="match status" value="1"/>
</dbReference>
<keyword evidence="1 2" id="KW-0732">Signal</keyword>
<dbReference type="Proteomes" id="UP000199354">
    <property type="component" value="Unassembled WGS sequence"/>
</dbReference>
<keyword evidence="5" id="KW-1185">Reference proteome</keyword>
<dbReference type="InterPro" id="IPR026444">
    <property type="entry name" value="Secre_tail"/>
</dbReference>
<sequence length="173" mass="18749">MRAIIFAIVSLLSVGTYAQNAPNNAIFDGGIGDGWSTAMYSQTANNIFTGGQGDGWAAALYAQPGNNIYNGGVGDGWASSEVWSIELLKKEAFDFGSAFKVYPNPSQRMLYVELGQPYDSTTINIINANGQRVWSKNYGPSQILEVDFESPAGVYFMQINAGQKRASVKLIKQ</sequence>
<evidence type="ECO:0000313" key="4">
    <source>
        <dbReference type="EMBL" id="SCY56085.1"/>
    </source>
</evidence>
<feature type="chain" id="PRO_5011648778" evidence="2">
    <location>
        <begin position="19"/>
        <end position="173"/>
    </location>
</feature>
<organism evidence="4 5">
    <name type="scientific">Flavobacterium caeni</name>
    <dbReference type="NCBI Taxonomy" id="490189"/>
    <lineage>
        <taxon>Bacteria</taxon>
        <taxon>Pseudomonadati</taxon>
        <taxon>Bacteroidota</taxon>
        <taxon>Flavobacteriia</taxon>
        <taxon>Flavobacteriales</taxon>
        <taxon>Flavobacteriaceae</taxon>
        <taxon>Flavobacterium</taxon>
    </lineage>
</organism>
<gene>
    <name evidence="4" type="ORF">SAMN02927903_01665</name>
</gene>
<reference evidence="4 5" key="1">
    <citation type="submission" date="2016-10" db="EMBL/GenBank/DDBJ databases">
        <authorList>
            <person name="de Groot N.N."/>
        </authorList>
    </citation>
    <scope>NUCLEOTIDE SEQUENCE [LARGE SCALE GENOMIC DNA]</scope>
    <source>
        <strain evidence="4 5">CGMCC 1.7031</strain>
    </source>
</reference>
<dbReference type="AlphaFoldDB" id="A0A1G5GWT9"/>
<dbReference type="NCBIfam" id="TIGR04183">
    <property type="entry name" value="Por_Secre_tail"/>
    <property type="match status" value="1"/>
</dbReference>
<dbReference type="EMBL" id="FMVF01000007">
    <property type="protein sequence ID" value="SCY56085.1"/>
    <property type="molecule type" value="Genomic_DNA"/>
</dbReference>
<evidence type="ECO:0000256" key="2">
    <source>
        <dbReference type="SAM" id="SignalP"/>
    </source>
</evidence>
<evidence type="ECO:0000313" key="5">
    <source>
        <dbReference type="Proteomes" id="UP000199354"/>
    </source>
</evidence>
<dbReference type="STRING" id="490189.SAMN02927903_01665"/>
<feature type="signal peptide" evidence="2">
    <location>
        <begin position="1"/>
        <end position="18"/>
    </location>
</feature>
<protein>
    <submittedName>
        <fullName evidence="4">Por secretion system C-terminal sorting domain-containing protein</fullName>
    </submittedName>
</protein>
<feature type="domain" description="Secretion system C-terminal sorting" evidence="3">
    <location>
        <begin position="101"/>
        <end position="171"/>
    </location>
</feature>
<evidence type="ECO:0000259" key="3">
    <source>
        <dbReference type="Pfam" id="PF18962"/>
    </source>
</evidence>
<evidence type="ECO:0000256" key="1">
    <source>
        <dbReference type="ARBA" id="ARBA00022729"/>
    </source>
</evidence>
<name>A0A1G5GWT9_9FLAO</name>
<accession>A0A1G5GWT9</accession>
<proteinExistence type="predicted"/>